<keyword evidence="2" id="KW-1185">Reference proteome</keyword>
<dbReference type="Proteomes" id="UP000295777">
    <property type="component" value="Unassembled WGS sequence"/>
</dbReference>
<dbReference type="EMBL" id="SMFV01000001">
    <property type="protein sequence ID" value="TCK06356.1"/>
    <property type="molecule type" value="Genomic_DNA"/>
</dbReference>
<name>A0A4V2PDU3_9BACT</name>
<dbReference type="AlphaFoldDB" id="A0A4V2PDU3"/>
<dbReference type="RefSeq" id="WP_132524819.1">
    <property type="nucleotide sequence ID" value="NZ_SMFV01000001.1"/>
</dbReference>
<evidence type="ECO:0000313" key="1">
    <source>
        <dbReference type="EMBL" id="TCK06356.1"/>
    </source>
</evidence>
<organism evidence="1 2">
    <name type="scientific">Phorcysia thermohydrogeniphila</name>
    <dbReference type="NCBI Taxonomy" id="936138"/>
    <lineage>
        <taxon>Bacteria</taxon>
        <taxon>Pseudomonadati</taxon>
        <taxon>Aquificota</taxon>
        <taxon>Aquificia</taxon>
        <taxon>Desulfurobacteriales</taxon>
        <taxon>Desulfurobacteriaceae</taxon>
        <taxon>Phorcysia</taxon>
    </lineage>
</organism>
<evidence type="ECO:0000313" key="2">
    <source>
        <dbReference type="Proteomes" id="UP000295777"/>
    </source>
</evidence>
<gene>
    <name evidence="1" type="ORF">CLV27_0157</name>
</gene>
<sequence length="102" mass="11039">MKELVNFLKGAIELTNQIGELTGKVGAESYPQKSTPQKPKGYVIKTKTGSSPVQKILSAKKAELSFSFYLEPSLGEPLQISANVKFARGRNGHERKDNSSGG</sequence>
<accession>A0A4V2PDU3</accession>
<proteinExistence type="predicted"/>
<reference evidence="1 2" key="1">
    <citation type="submission" date="2019-03" db="EMBL/GenBank/DDBJ databases">
        <title>Genomic Encyclopedia of Archaeal and Bacterial Type Strains, Phase II (KMG-II): from individual species to whole genera.</title>
        <authorList>
            <person name="Goeker M."/>
        </authorList>
    </citation>
    <scope>NUCLEOTIDE SEQUENCE [LARGE SCALE GENOMIC DNA]</scope>
    <source>
        <strain evidence="1 2">DSM 24425</strain>
    </source>
</reference>
<comment type="caution">
    <text evidence="1">The sequence shown here is derived from an EMBL/GenBank/DDBJ whole genome shotgun (WGS) entry which is preliminary data.</text>
</comment>
<protein>
    <submittedName>
        <fullName evidence="1">Uncharacterized protein</fullName>
    </submittedName>
</protein>